<evidence type="ECO:0000256" key="1">
    <source>
        <dbReference type="SAM" id="MobiDB-lite"/>
    </source>
</evidence>
<dbReference type="InterPro" id="IPR002931">
    <property type="entry name" value="Transglutaminase-like"/>
</dbReference>
<protein>
    <submittedName>
        <fullName evidence="4">DUF4129 domain-containing transglutaminase family protein</fullName>
    </submittedName>
</protein>
<keyword evidence="2" id="KW-0812">Transmembrane</keyword>
<dbReference type="Pfam" id="PF01841">
    <property type="entry name" value="Transglut_core"/>
    <property type="match status" value="1"/>
</dbReference>
<dbReference type="SMART" id="SM00460">
    <property type="entry name" value="TGc"/>
    <property type="match status" value="1"/>
</dbReference>
<feature type="transmembrane region" description="Helical" evidence="2">
    <location>
        <begin position="166"/>
        <end position="187"/>
    </location>
</feature>
<evidence type="ECO:0000313" key="5">
    <source>
        <dbReference type="Proteomes" id="UP001597519"/>
    </source>
</evidence>
<reference evidence="5" key="1">
    <citation type="journal article" date="2019" name="Int. J. Syst. Evol. Microbiol.">
        <title>The Global Catalogue of Microorganisms (GCM) 10K type strain sequencing project: providing services to taxonomists for standard genome sequencing and annotation.</title>
        <authorList>
            <consortium name="The Broad Institute Genomics Platform"/>
            <consortium name="The Broad Institute Genome Sequencing Center for Infectious Disease"/>
            <person name="Wu L."/>
            <person name="Ma J."/>
        </authorList>
    </citation>
    <scope>NUCLEOTIDE SEQUENCE [LARGE SCALE GENOMIC DNA]</scope>
    <source>
        <strain evidence="5">KCTC 33575</strain>
    </source>
</reference>
<comment type="caution">
    <text evidence="4">The sequence shown here is derived from an EMBL/GenBank/DDBJ whole genome shotgun (WGS) entry which is preliminary data.</text>
</comment>
<name>A0ABW5WW02_9STAP</name>
<feature type="transmembrane region" description="Helical" evidence="2">
    <location>
        <begin position="12"/>
        <end position="29"/>
    </location>
</feature>
<evidence type="ECO:0000259" key="3">
    <source>
        <dbReference type="SMART" id="SM00460"/>
    </source>
</evidence>
<feature type="transmembrane region" description="Helical" evidence="2">
    <location>
        <begin position="140"/>
        <end position="160"/>
    </location>
</feature>
<dbReference type="Gene3D" id="3.10.620.30">
    <property type="match status" value="1"/>
</dbReference>
<feature type="transmembrane region" description="Helical" evidence="2">
    <location>
        <begin position="199"/>
        <end position="218"/>
    </location>
</feature>
<dbReference type="InterPro" id="IPR038765">
    <property type="entry name" value="Papain-like_cys_pep_sf"/>
</dbReference>
<dbReference type="PANTHER" id="PTHR42736">
    <property type="entry name" value="PROTEIN-GLUTAMINE GAMMA-GLUTAMYLTRANSFERASE"/>
    <property type="match status" value="1"/>
</dbReference>
<keyword evidence="5" id="KW-1185">Reference proteome</keyword>
<feature type="transmembrane region" description="Helical" evidence="2">
    <location>
        <begin position="612"/>
        <end position="633"/>
    </location>
</feature>
<accession>A0ABW5WW02</accession>
<feature type="transmembrane region" description="Helical" evidence="2">
    <location>
        <begin position="36"/>
        <end position="53"/>
    </location>
</feature>
<proteinExistence type="predicted"/>
<feature type="transmembrane region" description="Helical" evidence="2">
    <location>
        <begin position="112"/>
        <end position="133"/>
    </location>
</feature>
<keyword evidence="2" id="KW-0472">Membrane</keyword>
<sequence>MKQSGDNGWRPLLLYSAGFFLFLEWIYPLQTIFEDTRIDLFILFTVICFLITYLRLNRIIRFLINGSVLLIIIHILYFDSSILDVRWLGVMVQEILLNISLIFSGQWFQLTLFFRTILCLLLIWSMAMLLYRLMAVRKDVLFFIILTFLMIAAVDSYTSFDGTYAVIRVFIISMITLGLSGMSKVIKSSNVRVTHIQKMIYWAVPLLLCIPVITYAAYQAPKHSPEWTNPVPFLENLSIVQNEGEGQDNISRIGYSADDSVLGGSLVLDNTLLFEAEVTEDHYWRLETKDIYTGRGWEVSNQENPVEQADGSVTLTTFNSDNVQTESMNTGIDYRGGNGLPLIAYPYGVVSIDAENNNGVLNLYENSETLVFHYENAEDGELGYQEISYEHPVFDTENLRNSPEDDNQDILEQYTQLPDNLPERVFDLSSEITEPFDNRFDKARAVENYFNANGFDYQLTDVPTTGEGEDYVDQFLFETQYGYCDNFSTAMVVMLRTQDIPARWVKGFTSGERRSQDTDETDTYINRVTNSNAHSWVEVYFPETGWVPFEPTQGFTNLADFEEVESETAVEPQESETEEPVIDEPETPETEIEENNEEAADSENSGSRSPTLFLTAGISSLIILLLLFVLIKWRRIRIYFIRKRLVSSLNSSSFKTAYFYLLKLLGKTVGERTEDETLREYAERVDQAFLINEMSRLTKIYEEMLYSKRNVEYSDEIIDLWETLIDKINKHKN</sequence>
<dbReference type="Pfam" id="PF11992">
    <property type="entry name" value="TgpA_N"/>
    <property type="match status" value="1"/>
</dbReference>
<feature type="transmembrane region" description="Helical" evidence="2">
    <location>
        <begin position="59"/>
        <end position="78"/>
    </location>
</feature>
<dbReference type="SUPFAM" id="SSF54001">
    <property type="entry name" value="Cysteine proteinases"/>
    <property type="match status" value="1"/>
</dbReference>
<gene>
    <name evidence="4" type="ORF">ACFSX4_03460</name>
</gene>
<dbReference type="PANTHER" id="PTHR42736:SF1">
    <property type="entry name" value="PROTEIN-GLUTAMINE GAMMA-GLUTAMYLTRANSFERASE"/>
    <property type="match status" value="1"/>
</dbReference>
<dbReference type="InterPro" id="IPR052901">
    <property type="entry name" value="Bact_TGase-like"/>
</dbReference>
<dbReference type="InterPro" id="IPR021878">
    <property type="entry name" value="TgpA_N"/>
</dbReference>
<keyword evidence="2" id="KW-1133">Transmembrane helix</keyword>
<organism evidence="4 5">
    <name type="scientific">Corticicoccus populi</name>
    <dbReference type="NCBI Taxonomy" id="1812821"/>
    <lineage>
        <taxon>Bacteria</taxon>
        <taxon>Bacillati</taxon>
        <taxon>Bacillota</taxon>
        <taxon>Bacilli</taxon>
        <taxon>Bacillales</taxon>
        <taxon>Staphylococcaceae</taxon>
        <taxon>Corticicoccus</taxon>
    </lineage>
</organism>
<feature type="region of interest" description="Disordered" evidence="1">
    <location>
        <begin position="563"/>
        <end position="608"/>
    </location>
</feature>
<dbReference type="RefSeq" id="WP_377771574.1">
    <property type="nucleotide sequence ID" value="NZ_JBHUOQ010000001.1"/>
</dbReference>
<dbReference type="EMBL" id="JBHUOQ010000001">
    <property type="protein sequence ID" value="MFD2829511.1"/>
    <property type="molecule type" value="Genomic_DNA"/>
</dbReference>
<evidence type="ECO:0000256" key="2">
    <source>
        <dbReference type="SAM" id="Phobius"/>
    </source>
</evidence>
<feature type="domain" description="Transglutaminase-like" evidence="3">
    <location>
        <begin position="476"/>
        <end position="553"/>
    </location>
</feature>
<evidence type="ECO:0000313" key="4">
    <source>
        <dbReference type="EMBL" id="MFD2829511.1"/>
    </source>
</evidence>
<feature type="compositionally biased region" description="Acidic residues" evidence="1">
    <location>
        <begin position="563"/>
        <end position="601"/>
    </location>
</feature>
<dbReference type="Proteomes" id="UP001597519">
    <property type="component" value="Unassembled WGS sequence"/>
</dbReference>